<gene>
    <name evidence="16" type="ORF">NMOB1V02_LOCUS792</name>
</gene>
<keyword evidence="9 12" id="KW-0406">Ion transport</keyword>
<dbReference type="Pfam" id="PF07885">
    <property type="entry name" value="Ion_trans_2"/>
    <property type="match status" value="2"/>
</dbReference>
<comment type="similarity">
    <text evidence="2 12">Belongs to the two pore domain potassium channel (TC 1.A.1.8) family.</text>
</comment>
<evidence type="ECO:0000313" key="17">
    <source>
        <dbReference type="Proteomes" id="UP000678499"/>
    </source>
</evidence>
<evidence type="ECO:0000256" key="8">
    <source>
        <dbReference type="ARBA" id="ARBA00022989"/>
    </source>
</evidence>
<feature type="region of interest" description="Disordered" evidence="13">
    <location>
        <begin position="633"/>
        <end position="699"/>
    </location>
</feature>
<keyword evidence="7" id="KW-0630">Potassium</keyword>
<feature type="domain" description="Potassium channel" evidence="15">
    <location>
        <begin position="198"/>
        <end position="284"/>
    </location>
</feature>
<evidence type="ECO:0000256" key="12">
    <source>
        <dbReference type="RuleBase" id="RU003857"/>
    </source>
</evidence>
<dbReference type="EMBL" id="CAJPEX010000072">
    <property type="protein sequence ID" value="CAG0913027.1"/>
    <property type="molecule type" value="Genomic_DNA"/>
</dbReference>
<dbReference type="GO" id="GO:0005886">
    <property type="term" value="C:plasma membrane"/>
    <property type="evidence" value="ECO:0007669"/>
    <property type="project" value="TreeGrafter"/>
</dbReference>
<feature type="transmembrane region" description="Helical" evidence="14">
    <location>
        <begin position="227"/>
        <end position="245"/>
    </location>
</feature>
<feature type="compositionally biased region" description="Polar residues" evidence="13">
    <location>
        <begin position="635"/>
        <end position="650"/>
    </location>
</feature>
<dbReference type="OrthoDB" id="297496at2759"/>
<name>A0A7R9G9B8_9CRUS</name>
<dbReference type="EMBL" id="OA882109">
    <property type="protein sequence ID" value="CAD7272875.1"/>
    <property type="molecule type" value="Genomic_DNA"/>
</dbReference>
<evidence type="ECO:0000256" key="1">
    <source>
        <dbReference type="ARBA" id="ARBA00004141"/>
    </source>
</evidence>
<keyword evidence="11 12" id="KW-0407">Ion channel</keyword>
<dbReference type="PANTHER" id="PTHR11003:SF331">
    <property type="entry name" value="OPEN RECTIFIER POTASSIUM CHANNEL PROTEIN 1"/>
    <property type="match status" value="1"/>
</dbReference>
<accession>A0A7R9G9B8</accession>
<keyword evidence="5 12" id="KW-0812">Transmembrane</keyword>
<comment type="subcellular location">
    <subcellularLocation>
        <location evidence="1">Membrane</location>
        <topology evidence="1">Multi-pass membrane protein</topology>
    </subcellularLocation>
</comment>
<dbReference type="SUPFAM" id="SSF81324">
    <property type="entry name" value="Voltage-gated potassium channels"/>
    <property type="match status" value="2"/>
</dbReference>
<reference evidence="16" key="1">
    <citation type="submission" date="2020-11" db="EMBL/GenBank/DDBJ databases">
        <authorList>
            <person name="Tran Van P."/>
        </authorList>
    </citation>
    <scope>NUCLEOTIDE SEQUENCE</scope>
</reference>
<keyword evidence="4" id="KW-0633">Potassium transport</keyword>
<keyword evidence="10 14" id="KW-0472">Membrane</keyword>
<evidence type="ECO:0000256" key="6">
    <source>
        <dbReference type="ARBA" id="ARBA00022826"/>
    </source>
</evidence>
<feature type="domain" description="Potassium channel" evidence="15">
    <location>
        <begin position="90"/>
        <end position="160"/>
    </location>
</feature>
<evidence type="ECO:0000256" key="10">
    <source>
        <dbReference type="ARBA" id="ARBA00023136"/>
    </source>
</evidence>
<dbReference type="AlphaFoldDB" id="A0A7R9G9B8"/>
<evidence type="ECO:0000256" key="4">
    <source>
        <dbReference type="ARBA" id="ARBA00022538"/>
    </source>
</evidence>
<protein>
    <recommendedName>
        <fullName evidence="15">Potassium channel domain-containing protein</fullName>
    </recommendedName>
</protein>
<proteinExistence type="inferred from homology"/>
<dbReference type="InterPro" id="IPR013099">
    <property type="entry name" value="K_chnl_dom"/>
</dbReference>
<evidence type="ECO:0000313" key="16">
    <source>
        <dbReference type="EMBL" id="CAD7272875.1"/>
    </source>
</evidence>
<dbReference type="GO" id="GO:0015271">
    <property type="term" value="F:outward rectifier potassium channel activity"/>
    <property type="evidence" value="ECO:0007669"/>
    <property type="project" value="TreeGrafter"/>
</dbReference>
<feature type="transmembrane region" description="Helical" evidence="14">
    <location>
        <begin position="191"/>
        <end position="215"/>
    </location>
</feature>
<evidence type="ECO:0000256" key="11">
    <source>
        <dbReference type="ARBA" id="ARBA00023303"/>
    </source>
</evidence>
<evidence type="ECO:0000256" key="3">
    <source>
        <dbReference type="ARBA" id="ARBA00022448"/>
    </source>
</evidence>
<dbReference type="PRINTS" id="PR01095">
    <property type="entry name" value="TASKCHANNEL"/>
</dbReference>
<keyword evidence="8 14" id="KW-1133">Transmembrane helix</keyword>
<dbReference type="Gene3D" id="1.10.287.70">
    <property type="match status" value="1"/>
</dbReference>
<dbReference type="PRINTS" id="PR01333">
    <property type="entry name" value="2POREKCHANEL"/>
</dbReference>
<keyword evidence="3 12" id="KW-0813">Transport</keyword>
<evidence type="ECO:0000256" key="9">
    <source>
        <dbReference type="ARBA" id="ARBA00023065"/>
    </source>
</evidence>
<evidence type="ECO:0000256" key="7">
    <source>
        <dbReference type="ARBA" id="ARBA00022958"/>
    </source>
</evidence>
<evidence type="ECO:0000256" key="14">
    <source>
        <dbReference type="SAM" id="Phobius"/>
    </source>
</evidence>
<feature type="transmembrane region" description="Helical" evidence="14">
    <location>
        <begin position="108"/>
        <end position="127"/>
    </location>
</feature>
<dbReference type="InterPro" id="IPR003280">
    <property type="entry name" value="2pore_dom_K_chnl"/>
</dbReference>
<keyword evidence="17" id="KW-1185">Reference proteome</keyword>
<feature type="transmembrane region" description="Helical" evidence="14">
    <location>
        <begin position="257"/>
        <end position="279"/>
    </location>
</feature>
<feature type="transmembrane region" description="Helical" evidence="14">
    <location>
        <begin position="16"/>
        <end position="37"/>
    </location>
</feature>
<evidence type="ECO:0000259" key="15">
    <source>
        <dbReference type="Pfam" id="PF07885"/>
    </source>
</evidence>
<sequence length="699" mass="79472">MSDKHNSSWKMKKKHWFLLLFLYIVYLLIGAAVFMIMESKREQKTREDLLKLRIEVNEFLHSDICANSTGELIDLIVEISKASGIEFYREHISANSTSEEEDPWVWSYYNSFFFAFTVITTIGYGHMAPGTWQGRVFTIFYALIGIPLNGILLATLGEFFAAVLVDVHKKSKFEKPTQNKKKKWLTSPRKISLWTEVLFYLIPGFIIFIFIPAVGFVVLEDWTFVEGVYYAFVTLTTIGFGDLVARGRKVGGWIWMYNAFVIAWIMFGLGYLIMILSFIGRAYQSKRLISFEKKFRQGLKSTTQKISQGVTREAKDFRRLINTIQMLKVKPVYANHGDRRANALEHDLSGDQGRPRSKSASAGRLLDDEKIKQQQGNLQRGHSSRRRKSDAELIDIDKVKTFENYQTMEAEQPVHVLLHLASTLVHGDSDMDARNREISRRPTPEIRAVDVETGQRLDDSFGEDDQETLGLWSDKPKTGTGLQLVKALATRIASEDDNPTCHCSLPVRASSRASNVSQGEHYDMDDHHDHVGEAKMRSNVTLHDLLSATNIIMEADASVWERKVKEKTLKASATTLSPFHADTRDSIARQVHRLTSMAHFPYSRCSHKSSIWKCGLTTEEASEQKAKRAAFHLASGQSAERMQPEPQASPSCPRHRILRSISEPSGHRTRVRQSSVGIDDVPEIDDERHPRVSFQIANP</sequence>
<evidence type="ECO:0000256" key="5">
    <source>
        <dbReference type="ARBA" id="ARBA00022692"/>
    </source>
</evidence>
<dbReference type="Proteomes" id="UP000678499">
    <property type="component" value="Unassembled WGS sequence"/>
</dbReference>
<dbReference type="GO" id="GO:0030322">
    <property type="term" value="P:stabilization of membrane potential"/>
    <property type="evidence" value="ECO:0007669"/>
    <property type="project" value="TreeGrafter"/>
</dbReference>
<dbReference type="GO" id="GO:0022841">
    <property type="term" value="F:potassium ion leak channel activity"/>
    <property type="evidence" value="ECO:0007669"/>
    <property type="project" value="TreeGrafter"/>
</dbReference>
<evidence type="ECO:0000256" key="2">
    <source>
        <dbReference type="ARBA" id="ARBA00006666"/>
    </source>
</evidence>
<evidence type="ECO:0000256" key="13">
    <source>
        <dbReference type="SAM" id="MobiDB-lite"/>
    </source>
</evidence>
<feature type="region of interest" description="Disordered" evidence="13">
    <location>
        <begin position="345"/>
        <end position="391"/>
    </location>
</feature>
<feature type="transmembrane region" description="Helical" evidence="14">
    <location>
        <begin position="139"/>
        <end position="165"/>
    </location>
</feature>
<organism evidence="16">
    <name type="scientific">Notodromas monacha</name>
    <dbReference type="NCBI Taxonomy" id="399045"/>
    <lineage>
        <taxon>Eukaryota</taxon>
        <taxon>Metazoa</taxon>
        <taxon>Ecdysozoa</taxon>
        <taxon>Arthropoda</taxon>
        <taxon>Crustacea</taxon>
        <taxon>Oligostraca</taxon>
        <taxon>Ostracoda</taxon>
        <taxon>Podocopa</taxon>
        <taxon>Podocopida</taxon>
        <taxon>Cypridocopina</taxon>
        <taxon>Cypridoidea</taxon>
        <taxon>Cyprididae</taxon>
        <taxon>Notodromas</taxon>
    </lineage>
</organism>
<keyword evidence="6" id="KW-0631">Potassium channel</keyword>
<dbReference type="InterPro" id="IPR003092">
    <property type="entry name" value="2pore_dom_K_chnl_TASK"/>
</dbReference>
<dbReference type="PANTHER" id="PTHR11003">
    <property type="entry name" value="POTASSIUM CHANNEL, SUBFAMILY K"/>
    <property type="match status" value="1"/>
</dbReference>